<dbReference type="EMBL" id="LGVR01000010">
    <property type="protein sequence ID" value="KOA89658.1"/>
    <property type="molecule type" value="Genomic_DNA"/>
</dbReference>
<dbReference type="InterPro" id="IPR003594">
    <property type="entry name" value="HATPase_dom"/>
</dbReference>
<dbReference type="GO" id="GO:0004721">
    <property type="term" value="F:phosphoprotein phosphatase activity"/>
    <property type="evidence" value="ECO:0007669"/>
    <property type="project" value="TreeGrafter"/>
</dbReference>
<dbReference type="InterPro" id="IPR003661">
    <property type="entry name" value="HisK_dim/P_dom"/>
</dbReference>
<feature type="domain" description="Histidine kinase" evidence="9">
    <location>
        <begin position="88"/>
        <end position="288"/>
    </location>
</feature>
<sequence length="300" mass="34896">MILIICILMIIIIILFIHLMLTKKEIRNIEKQLKNINKNNENNKLTISLINKDIEKLCKSINDTLDLKRQSKSNNIKLQGKLKKTIANMSHDLRTPLTSIIGYIQFCKLEDIDEKEKNEFLDIAEKRANSLKELLNDFYELSLIESLDYEIKLEKINISRILQEILLGRYSDFLERNLEPKIAIQNDNIHIIGDKKSLERIMENLLSNAIRYTKDNLNIYLSVENKIVVLRISNNVNDLGSLDVEKIFHRFYMADKNRLGKGTGLGLSIVRSLIEKMNGSIEANKHEGVLNIYCRFKYCK</sequence>
<keyword evidence="7" id="KW-0902">Two-component regulatory system</keyword>
<protein>
    <recommendedName>
        <fullName evidence="3">histidine kinase</fullName>
        <ecNumber evidence="3">2.7.13.3</ecNumber>
    </recommendedName>
</protein>
<dbReference type="Gene3D" id="3.30.565.10">
    <property type="entry name" value="Histidine kinase-like ATPase, C-terminal domain"/>
    <property type="match status" value="1"/>
</dbReference>
<dbReference type="CDD" id="cd00075">
    <property type="entry name" value="HATPase"/>
    <property type="match status" value="1"/>
</dbReference>
<dbReference type="Pfam" id="PF02518">
    <property type="entry name" value="HATPase_c"/>
    <property type="match status" value="1"/>
</dbReference>
<dbReference type="SUPFAM" id="SSF55874">
    <property type="entry name" value="ATPase domain of HSP90 chaperone/DNA topoisomerase II/histidine kinase"/>
    <property type="match status" value="1"/>
</dbReference>
<comment type="caution">
    <text evidence="10">The sequence shown here is derived from an EMBL/GenBank/DDBJ whole genome shotgun (WGS) entry which is preliminary data.</text>
</comment>
<comment type="catalytic activity">
    <reaction evidence="1">
        <text>ATP + protein L-histidine = ADP + protein N-phospho-L-histidine.</text>
        <dbReference type="EC" id="2.7.13.3"/>
    </reaction>
</comment>
<dbReference type="PROSITE" id="PS50109">
    <property type="entry name" value="HIS_KIN"/>
    <property type="match status" value="1"/>
</dbReference>
<dbReference type="GO" id="GO:0005886">
    <property type="term" value="C:plasma membrane"/>
    <property type="evidence" value="ECO:0007669"/>
    <property type="project" value="TreeGrafter"/>
</dbReference>
<name>A0A9Q1UZA6_CLOBO</name>
<evidence type="ECO:0000256" key="5">
    <source>
        <dbReference type="ARBA" id="ARBA00022679"/>
    </source>
</evidence>
<comment type="subcellular location">
    <subcellularLocation>
        <location evidence="2">Membrane</location>
    </subcellularLocation>
</comment>
<dbReference type="InterPro" id="IPR036890">
    <property type="entry name" value="HATPase_C_sf"/>
</dbReference>
<feature type="coiled-coil region" evidence="8">
    <location>
        <begin position="19"/>
        <end position="46"/>
    </location>
</feature>
<dbReference type="SUPFAM" id="SSF47384">
    <property type="entry name" value="Homodimeric domain of signal transducing histidine kinase"/>
    <property type="match status" value="1"/>
</dbReference>
<dbReference type="PANTHER" id="PTHR45453:SF1">
    <property type="entry name" value="PHOSPHATE REGULON SENSOR PROTEIN PHOR"/>
    <property type="match status" value="1"/>
</dbReference>
<dbReference type="InterPro" id="IPR036097">
    <property type="entry name" value="HisK_dim/P_sf"/>
</dbReference>
<dbReference type="Proteomes" id="UP000037540">
    <property type="component" value="Unassembled WGS sequence"/>
</dbReference>
<dbReference type="GO" id="GO:0016036">
    <property type="term" value="P:cellular response to phosphate starvation"/>
    <property type="evidence" value="ECO:0007669"/>
    <property type="project" value="TreeGrafter"/>
</dbReference>
<dbReference type="GO" id="GO:0000155">
    <property type="term" value="F:phosphorelay sensor kinase activity"/>
    <property type="evidence" value="ECO:0007669"/>
    <property type="project" value="InterPro"/>
</dbReference>
<evidence type="ECO:0000256" key="3">
    <source>
        <dbReference type="ARBA" id="ARBA00012438"/>
    </source>
</evidence>
<organism evidence="10 11">
    <name type="scientific">Clostridium botulinum</name>
    <dbReference type="NCBI Taxonomy" id="1491"/>
    <lineage>
        <taxon>Bacteria</taxon>
        <taxon>Bacillati</taxon>
        <taxon>Bacillota</taxon>
        <taxon>Clostridia</taxon>
        <taxon>Eubacteriales</taxon>
        <taxon>Clostridiaceae</taxon>
        <taxon>Clostridium</taxon>
    </lineage>
</organism>
<evidence type="ECO:0000259" key="9">
    <source>
        <dbReference type="PROSITE" id="PS50109"/>
    </source>
</evidence>
<keyword evidence="4" id="KW-0597">Phosphoprotein</keyword>
<dbReference type="InterPro" id="IPR005467">
    <property type="entry name" value="His_kinase_dom"/>
</dbReference>
<proteinExistence type="predicted"/>
<accession>A0A9Q1UZA6</accession>
<dbReference type="SMART" id="SM00387">
    <property type="entry name" value="HATPase_c"/>
    <property type="match status" value="1"/>
</dbReference>
<evidence type="ECO:0000256" key="6">
    <source>
        <dbReference type="ARBA" id="ARBA00022777"/>
    </source>
</evidence>
<keyword evidence="6 10" id="KW-0418">Kinase</keyword>
<dbReference type="EC" id="2.7.13.3" evidence="3"/>
<keyword evidence="5" id="KW-0808">Transferase</keyword>
<dbReference type="InterPro" id="IPR050351">
    <property type="entry name" value="BphY/WalK/GraS-like"/>
</dbReference>
<evidence type="ECO:0000256" key="4">
    <source>
        <dbReference type="ARBA" id="ARBA00022553"/>
    </source>
</evidence>
<dbReference type="Gene3D" id="1.10.287.130">
    <property type="match status" value="1"/>
</dbReference>
<evidence type="ECO:0000313" key="10">
    <source>
        <dbReference type="EMBL" id="KOA89658.1"/>
    </source>
</evidence>
<evidence type="ECO:0000256" key="2">
    <source>
        <dbReference type="ARBA" id="ARBA00004370"/>
    </source>
</evidence>
<dbReference type="InterPro" id="IPR004358">
    <property type="entry name" value="Sig_transdc_His_kin-like_C"/>
</dbReference>
<keyword evidence="8" id="KW-0175">Coiled coil</keyword>
<dbReference type="RefSeq" id="WP_019278448.1">
    <property type="nucleotide sequence ID" value="NZ_LGVO01000005.1"/>
</dbReference>
<dbReference type="Pfam" id="PF00512">
    <property type="entry name" value="HisKA"/>
    <property type="match status" value="1"/>
</dbReference>
<gene>
    <name evidence="10" type="ORF">ADU74_03355</name>
</gene>
<reference evidence="10 11" key="1">
    <citation type="submission" date="2015-07" db="EMBL/GenBank/DDBJ databases">
        <title>Draft genome sequences of 17 French Clostridium botulinum group III.</title>
        <authorList>
            <person name="Woudstra C."/>
            <person name="Le Marechal C."/>
            <person name="Souillard R."/>
            <person name="Bayon-Auboyer M.-H."/>
            <person name="Dessouter D."/>
            <person name="Fach P."/>
        </authorList>
    </citation>
    <scope>NUCLEOTIDE SEQUENCE [LARGE SCALE GENOMIC DNA]</scope>
    <source>
        <strain evidence="10 11">12LNRI-CD</strain>
    </source>
</reference>
<dbReference type="PANTHER" id="PTHR45453">
    <property type="entry name" value="PHOSPHATE REGULON SENSOR PROTEIN PHOR"/>
    <property type="match status" value="1"/>
</dbReference>
<evidence type="ECO:0000313" key="11">
    <source>
        <dbReference type="Proteomes" id="UP000037540"/>
    </source>
</evidence>
<dbReference type="SMART" id="SM00388">
    <property type="entry name" value="HisKA"/>
    <property type="match status" value="1"/>
</dbReference>
<evidence type="ECO:0000256" key="1">
    <source>
        <dbReference type="ARBA" id="ARBA00000085"/>
    </source>
</evidence>
<dbReference type="CDD" id="cd00082">
    <property type="entry name" value="HisKA"/>
    <property type="match status" value="1"/>
</dbReference>
<dbReference type="PRINTS" id="PR00344">
    <property type="entry name" value="BCTRLSENSOR"/>
</dbReference>
<evidence type="ECO:0000256" key="7">
    <source>
        <dbReference type="ARBA" id="ARBA00023012"/>
    </source>
</evidence>
<evidence type="ECO:0000256" key="8">
    <source>
        <dbReference type="SAM" id="Coils"/>
    </source>
</evidence>
<dbReference type="AlphaFoldDB" id="A0A9Q1UZA6"/>